<dbReference type="Proteomes" id="UP001156102">
    <property type="component" value="Unassembled WGS sequence"/>
</dbReference>
<dbReference type="InterPro" id="IPR011635">
    <property type="entry name" value="CARDB"/>
</dbReference>
<name>A0AA41X2S8_9BACI</name>
<evidence type="ECO:0000313" key="3">
    <source>
        <dbReference type="EMBL" id="MCP8967657.1"/>
    </source>
</evidence>
<dbReference type="Pfam" id="PF00932">
    <property type="entry name" value="LTD"/>
    <property type="match status" value="1"/>
</dbReference>
<evidence type="ECO:0000256" key="1">
    <source>
        <dbReference type="SAM" id="MobiDB-lite"/>
    </source>
</evidence>
<feature type="region of interest" description="Disordered" evidence="1">
    <location>
        <begin position="170"/>
        <end position="244"/>
    </location>
</feature>
<comment type="caution">
    <text evidence="3">The sequence shown here is derived from an EMBL/GenBank/DDBJ whole genome shotgun (WGS) entry which is preliminary data.</text>
</comment>
<feature type="compositionally biased region" description="Polar residues" evidence="1">
    <location>
        <begin position="209"/>
        <end position="221"/>
    </location>
</feature>
<organism evidence="3 4">
    <name type="scientific">Ectobacillus ponti</name>
    <dbReference type="NCBI Taxonomy" id="2961894"/>
    <lineage>
        <taxon>Bacteria</taxon>
        <taxon>Bacillati</taxon>
        <taxon>Bacillota</taxon>
        <taxon>Bacilli</taxon>
        <taxon>Bacillales</taxon>
        <taxon>Bacillaceae</taxon>
        <taxon>Ectobacillus</taxon>
    </lineage>
</organism>
<sequence length="1794" mass="191799">MRSKNFRKWTSFGLSSLLIGGTLLPQFTVPAYAAKASHVVISEVYGGGGSSSSAYKNDYIELYNPTDQDIDLSQWSLQYASSSTTSFKAYNLTGTIKAYGYYLLKGSGSGSAASAADLPVKEDAYASALAMGGAAGKVALVNKQTALTTMTDDSIVDLVAYGNNTGIAGTPAPSTAKSVERLANDGTDPSGAGAGKGNGWDTDDYSQDFIATTPNPQSSVSPIEGDTTPISALRQNDSTGTPTLKGQTVRVEGIVTVANQVLGANSFYIQDASGGINVFKSDAAVKAGDRVKVIGQVDFFNGLTELVPASVQVISQDNPAAPAPAALADLLSYVTAEKLEGTLVTVRGKITNIPTNTAGSYNITMTDDAGKAVTVRVAAGTGIQASNLQLNASYEVTGIVGQYDSTSPYDSGYQLYPRSSADISNFFSLELAHTALTTTPEGADVIFNATVQGADTAKVYYKAAGAASYEALTMAKGDQDQYTAVLPAASVPAEGFVYYIEAKNATSTKQTATADQPHAVQVVKDIVGPTFNAEQPSKDIKVETQRPDISVQINDPNGIDTAKTVLTIDGQPVAATVTDTQAAFTPEADMALGAHTAKVTAYDKKGNMSEFSWSFELLKPFTGGGHYRGTTHNHTNISHDGAGTPVQAAQAGKDHGYDWFAFSDHSHDIDPELVGQDTVDHKGQQERTGGAAWQLTKDVAKQYTKNGEYVVFPAFEMTSTTWGHSNVFGTDNFIDRKMNAGKYQDLSQYYAWVLTYDNVAAQFNHPDMSANAFNNFMPYDKNVDKLFTMLEVGNGSGNYGYANAEKKFYSALDLGWHVAPTYGEDNHDGTWGQTMQRTVIVADDLSQDSLFRSMRNYRVYFEEDPNFKLDMLANGQYMGSVINSKNLSFTINGSDAVEENNSMKEYSFLPASFKSDDRIQSVELITNGGKVVDSIKPNTKDFTWNPKVTVTGGQQWFVVKVTQMDGQRIYSAPVWTKEEPVDVRVSGVEVAGNAVTSGNPATVEAGISNLGSTELANVGVKFYADEKKEANLIGTATIAKIAAKGVGKASAVWQNPAAGSHSIIAVVDTPQGDDPADNEFVKQINVKQSLGITVMIDAAHKNENTSTDPGTYKNNFKTFTQMVQREGYTVTENTKPLTDDVLANVKVLVLTHPQTDLTAEENTAVANFVKNGGALFLADKSNYKNNSVINNDLLEEMGATIRINNDGIFDKTKEGNFWSDPVKSPFAVRMHLKPVNNYITDRADTLEYYSGSSLEKAGHQPLTDSDTVTVLASGNETTYQEAVASGYMAYDLVSDDKGGSAIPAVASETVGKGRIVVTGMNFINDKQLDESYTPKGNDELGLNAINWLADRGTKIAPIADARQKAEGTEAVVEGTVTTKAGTFYDAFYVQDASGGVMAFHDVPDGALELGDKVRIYGHIKIFENNVELEYTDFAKDVIKIGHGDPVQPKSVTTGEANAEGNQGMLVQVTGKVKEKYDDNSYIINDGSGDILVFTDGYIVTQSGPVPSLKIGDTLQAAGLTGKYAKGNRIRVRDTKELVRVKDVQAPVTTAQVDPAEPNGNDGWYKSDVTITLSATDDMSGVQQTAYRVNGGEWQAYTAPIVLADGTFSVEYRSVDNEGNTEDTHAVQAKADKTAPVVTATALSFFQTDAAIPAVQAADAVSGVAKTVYKLDGRAIRSLGAVSPLSLKLGSHTLLVTAEDIAGNKTQQSFTLEVKMDAAHLDELVAIGQASGWITKQSTALSMLDKIKSIQSATGIAQKNQINALQSFVRAQTGKSIDTGYALLVTRDLQSIREQ</sequence>
<dbReference type="SUPFAM" id="SSF89550">
    <property type="entry name" value="PHP domain-like"/>
    <property type="match status" value="1"/>
</dbReference>
<dbReference type="Gene3D" id="3.20.20.140">
    <property type="entry name" value="Metal-dependent hydrolases"/>
    <property type="match status" value="1"/>
</dbReference>
<dbReference type="Pfam" id="PF07705">
    <property type="entry name" value="CARDB"/>
    <property type="match status" value="1"/>
</dbReference>
<feature type="domain" description="LTD" evidence="2">
    <location>
        <begin position="28"/>
        <end position="163"/>
    </location>
</feature>
<dbReference type="NCBIfam" id="NF047446">
    <property type="entry name" value="barrel_OmpL47"/>
    <property type="match status" value="1"/>
</dbReference>
<dbReference type="InterPro" id="IPR058094">
    <property type="entry name" value="Ig-like_OmpL47-like"/>
</dbReference>
<dbReference type="CDD" id="cd04486">
    <property type="entry name" value="YhcR_OBF_like"/>
    <property type="match status" value="1"/>
</dbReference>
<dbReference type="EMBL" id="JANCLT010000002">
    <property type="protein sequence ID" value="MCP8967657.1"/>
    <property type="molecule type" value="Genomic_DNA"/>
</dbReference>
<dbReference type="Gene3D" id="3.40.50.880">
    <property type="match status" value="1"/>
</dbReference>
<dbReference type="InterPro" id="IPR036415">
    <property type="entry name" value="Lamin_tail_dom_sf"/>
</dbReference>
<dbReference type="RefSeq" id="WP_254757577.1">
    <property type="nucleotide sequence ID" value="NZ_JANCLT010000002.1"/>
</dbReference>
<keyword evidence="4" id="KW-1185">Reference proteome</keyword>
<protein>
    <submittedName>
        <fullName evidence="3">Lamin tail domain-containing protein</fullName>
    </submittedName>
</protein>
<dbReference type="Gene3D" id="3.30.1920.20">
    <property type="match status" value="1"/>
</dbReference>
<feature type="compositionally biased region" description="Polar residues" evidence="1">
    <location>
        <begin position="228"/>
        <end position="244"/>
    </location>
</feature>
<evidence type="ECO:0000259" key="2">
    <source>
        <dbReference type="PROSITE" id="PS51841"/>
    </source>
</evidence>
<reference evidence="3" key="1">
    <citation type="submission" date="2022-07" db="EMBL/GenBank/DDBJ databases">
        <authorList>
            <person name="Li W.-J."/>
            <person name="Deng Q.-Q."/>
        </authorList>
    </citation>
    <scope>NUCLEOTIDE SEQUENCE</scope>
    <source>
        <strain evidence="3">SYSU M60031</strain>
    </source>
</reference>
<gene>
    <name evidence="3" type="ORF">NK662_03775</name>
</gene>
<dbReference type="InterPro" id="IPR029062">
    <property type="entry name" value="Class_I_gatase-like"/>
</dbReference>
<dbReference type="Gene3D" id="2.60.40.10">
    <property type="entry name" value="Immunoglobulins"/>
    <property type="match status" value="2"/>
</dbReference>
<dbReference type="InterPro" id="IPR013783">
    <property type="entry name" value="Ig-like_fold"/>
</dbReference>
<dbReference type="InterPro" id="IPR025646">
    <property type="entry name" value="DUF4350"/>
</dbReference>
<dbReference type="InterPro" id="IPR001322">
    <property type="entry name" value="Lamin_tail_dom"/>
</dbReference>
<dbReference type="Gene3D" id="2.60.40.1260">
    <property type="entry name" value="Lamin Tail domain"/>
    <property type="match status" value="1"/>
</dbReference>
<dbReference type="Pfam" id="PF14258">
    <property type="entry name" value="DUF4350"/>
    <property type="match status" value="1"/>
</dbReference>
<dbReference type="InterPro" id="IPR036700">
    <property type="entry name" value="BOBF_sf"/>
</dbReference>
<dbReference type="PROSITE" id="PS51841">
    <property type="entry name" value="LTD"/>
    <property type="match status" value="1"/>
</dbReference>
<dbReference type="SUPFAM" id="SSF101756">
    <property type="entry name" value="Hypothetical protein YgiW"/>
    <property type="match status" value="1"/>
</dbReference>
<evidence type="ECO:0000313" key="4">
    <source>
        <dbReference type="Proteomes" id="UP001156102"/>
    </source>
</evidence>
<proteinExistence type="predicted"/>
<dbReference type="SUPFAM" id="SSF74853">
    <property type="entry name" value="Lamin A/C globular tail domain"/>
    <property type="match status" value="1"/>
</dbReference>
<accession>A0AA41X2S8</accession>
<dbReference type="SUPFAM" id="SSF52317">
    <property type="entry name" value="Class I glutamine amidotransferase-like"/>
    <property type="match status" value="1"/>
</dbReference>
<dbReference type="InterPro" id="IPR016195">
    <property type="entry name" value="Pol/histidinol_Pase-like"/>
</dbReference>